<gene>
    <name evidence="1" type="ORF">CH063_10843</name>
</gene>
<dbReference type="eggNOG" id="ENOG502RGKG">
    <property type="taxonomic scope" value="Eukaryota"/>
</dbReference>
<evidence type="ECO:0000313" key="2">
    <source>
        <dbReference type="Proteomes" id="UP000007174"/>
    </source>
</evidence>
<dbReference type="AlphaFoldDB" id="H1VJ13"/>
<evidence type="ECO:0000313" key="1">
    <source>
        <dbReference type="EMBL" id="CCF40216.1"/>
    </source>
</evidence>
<reference evidence="2" key="1">
    <citation type="journal article" date="2012" name="Nat. Genet.">
        <title>Lifestyle transitions in plant pathogenic Colletotrichum fungi deciphered by genome and transcriptome analyses.</title>
        <authorList>
            <person name="O'Connell R.J."/>
            <person name="Thon M.R."/>
            <person name="Hacquard S."/>
            <person name="Amyotte S.G."/>
            <person name="Kleemann J."/>
            <person name="Torres M.F."/>
            <person name="Damm U."/>
            <person name="Buiate E.A."/>
            <person name="Epstein L."/>
            <person name="Alkan N."/>
            <person name="Altmueller J."/>
            <person name="Alvarado-Balderrama L."/>
            <person name="Bauser C.A."/>
            <person name="Becker C."/>
            <person name="Birren B.W."/>
            <person name="Chen Z."/>
            <person name="Choi J."/>
            <person name="Crouch J.A."/>
            <person name="Duvick J.P."/>
            <person name="Farman M.A."/>
            <person name="Gan P."/>
            <person name="Heiman D."/>
            <person name="Henrissat B."/>
            <person name="Howard R.J."/>
            <person name="Kabbage M."/>
            <person name="Koch C."/>
            <person name="Kracher B."/>
            <person name="Kubo Y."/>
            <person name="Law A.D."/>
            <person name="Lebrun M.-H."/>
            <person name="Lee Y.-H."/>
            <person name="Miyara I."/>
            <person name="Moore N."/>
            <person name="Neumann U."/>
            <person name="Nordstroem K."/>
            <person name="Panaccione D.G."/>
            <person name="Panstruga R."/>
            <person name="Place M."/>
            <person name="Proctor R.H."/>
            <person name="Prusky D."/>
            <person name="Rech G."/>
            <person name="Reinhardt R."/>
            <person name="Rollins J.A."/>
            <person name="Rounsley S."/>
            <person name="Schardl C.L."/>
            <person name="Schwartz D.C."/>
            <person name="Shenoy N."/>
            <person name="Shirasu K."/>
            <person name="Sikhakolli U.R."/>
            <person name="Stueber K."/>
            <person name="Sukno S.A."/>
            <person name="Sweigard J.A."/>
            <person name="Takano Y."/>
            <person name="Takahara H."/>
            <person name="Trail F."/>
            <person name="van der Does H.C."/>
            <person name="Voll L.M."/>
            <person name="Will I."/>
            <person name="Young S."/>
            <person name="Zeng Q."/>
            <person name="Zhang J."/>
            <person name="Zhou S."/>
            <person name="Dickman M.B."/>
            <person name="Schulze-Lefert P."/>
            <person name="Ver Loren van Themaat E."/>
            <person name="Ma L.-J."/>
            <person name="Vaillancourt L.J."/>
        </authorList>
    </citation>
    <scope>NUCLEOTIDE SEQUENCE [LARGE SCALE GENOMIC DNA]</scope>
    <source>
        <strain evidence="2">IMI 349063</strain>
    </source>
</reference>
<name>H1VJ13_COLHI</name>
<organism evidence="1 2">
    <name type="scientific">Colletotrichum higginsianum (strain IMI 349063)</name>
    <name type="common">Crucifer anthracnose fungus</name>
    <dbReference type="NCBI Taxonomy" id="759273"/>
    <lineage>
        <taxon>Eukaryota</taxon>
        <taxon>Fungi</taxon>
        <taxon>Dikarya</taxon>
        <taxon>Ascomycota</taxon>
        <taxon>Pezizomycotina</taxon>
        <taxon>Sordariomycetes</taxon>
        <taxon>Hypocreomycetidae</taxon>
        <taxon>Glomerellales</taxon>
        <taxon>Glomerellaceae</taxon>
        <taxon>Colletotrichum</taxon>
        <taxon>Colletotrichum destructivum species complex</taxon>
    </lineage>
</organism>
<dbReference type="EMBL" id="CACQ02003939">
    <property type="protein sequence ID" value="CCF40216.1"/>
    <property type="molecule type" value="Genomic_DNA"/>
</dbReference>
<accession>H1VJ13</accession>
<dbReference type="VEuPathDB" id="FungiDB:CH63R_03819"/>
<proteinExistence type="predicted"/>
<protein>
    <submittedName>
        <fullName evidence="1">Uncharacterized protein</fullName>
    </submittedName>
</protein>
<sequence length="187" mass="20507">MPRAAGDIELPDLPEDWKTALEDMDLDSRDLGRRGDVPFLHCGWRRFFSCLGSLTPGGVTCMWAIAARGLDVKEDSKCSAAIVASILSASNNCKFDIAALRPISHTPSLCVRDLVRCERLLGVNGFNWRKVQLTPLRILMADLGRSGLTCAGDSLVVVIAIDLLWRTLVVEAFGLGDMLSERHWPGL</sequence>
<dbReference type="Proteomes" id="UP000007174">
    <property type="component" value="Unassembled WGS sequence"/>
</dbReference>
<dbReference type="HOGENOM" id="CLU_1447579_0_0_1"/>